<reference evidence="1" key="1">
    <citation type="journal article" date="2014" name="Front. Microbiol.">
        <title>High frequency of phylogenetically diverse reductive dehalogenase-homologous genes in deep subseafloor sedimentary metagenomes.</title>
        <authorList>
            <person name="Kawai M."/>
            <person name="Futagami T."/>
            <person name="Toyoda A."/>
            <person name="Takaki Y."/>
            <person name="Nishi S."/>
            <person name="Hori S."/>
            <person name="Arai W."/>
            <person name="Tsubouchi T."/>
            <person name="Morono Y."/>
            <person name="Uchiyama I."/>
            <person name="Ito T."/>
            <person name="Fujiyama A."/>
            <person name="Inagaki F."/>
            <person name="Takami H."/>
        </authorList>
    </citation>
    <scope>NUCLEOTIDE SEQUENCE</scope>
    <source>
        <strain evidence="1">Expedition CK06-06</strain>
    </source>
</reference>
<dbReference type="AlphaFoldDB" id="X1BGX9"/>
<evidence type="ECO:0008006" key="2">
    <source>
        <dbReference type="Google" id="ProtNLM"/>
    </source>
</evidence>
<proteinExistence type="predicted"/>
<comment type="caution">
    <text evidence="1">The sequence shown here is derived from an EMBL/GenBank/DDBJ whole genome shotgun (WGS) entry which is preliminary data.</text>
</comment>
<organism evidence="1">
    <name type="scientific">marine sediment metagenome</name>
    <dbReference type="NCBI Taxonomy" id="412755"/>
    <lineage>
        <taxon>unclassified sequences</taxon>
        <taxon>metagenomes</taxon>
        <taxon>ecological metagenomes</taxon>
    </lineage>
</organism>
<dbReference type="SUPFAM" id="SSF50939">
    <property type="entry name" value="Sialidases"/>
    <property type="match status" value="1"/>
</dbReference>
<feature type="non-terminal residue" evidence="1">
    <location>
        <position position="196"/>
    </location>
</feature>
<dbReference type="EMBL" id="BART01023656">
    <property type="protein sequence ID" value="GAG95174.1"/>
    <property type="molecule type" value="Genomic_DNA"/>
</dbReference>
<accession>X1BGX9</accession>
<dbReference type="CDD" id="cd15482">
    <property type="entry name" value="Sialidase_non-viral"/>
    <property type="match status" value="1"/>
</dbReference>
<dbReference type="InterPro" id="IPR036278">
    <property type="entry name" value="Sialidase_sf"/>
</dbReference>
<sequence length="196" mass="21565">MCRPGQDEVNIEGGMVQLGDGTIVALDTYVVPSDTQGVGTGEVWTSTNDWRTVEGPREVSFELPRVDYDASTDDGGHSHRAARLHRSLLELPGGDLLTTMYTWFAEDKAPCAYMPSMLKTRALLIRSTDRGQTWTCQSTIAADDGVGSEGFTEPVLLRISAGELEGRLICMMRTGRDLYEAHSDDDGDTWSIYRPV</sequence>
<gene>
    <name evidence="1" type="ORF">S01H4_42974</name>
</gene>
<dbReference type="Gene3D" id="2.120.10.10">
    <property type="match status" value="1"/>
</dbReference>
<protein>
    <recommendedName>
        <fullName evidence="2">Sialidase domain-containing protein</fullName>
    </recommendedName>
</protein>
<name>X1BGX9_9ZZZZ</name>
<evidence type="ECO:0000313" key="1">
    <source>
        <dbReference type="EMBL" id="GAG95174.1"/>
    </source>
</evidence>